<dbReference type="AlphaFoldDB" id="A0A0F9HSG8"/>
<sequence length="99" mass="11207">MTSSMKIISSKLKEATNEEIWTLASSRLVEVPDNEKNSPKNYNTYTCQLKLVLELNEDLTPGKHIAFHLRNLAKQLARGNDALDEISRKPVVTIHEMGQ</sequence>
<reference evidence="1" key="1">
    <citation type="journal article" date="2015" name="Nature">
        <title>Complex archaea that bridge the gap between prokaryotes and eukaryotes.</title>
        <authorList>
            <person name="Spang A."/>
            <person name="Saw J.H."/>
            <person name="Jorgensen S.L."/>
            <person name="Zaremba-Niedzwiedzka K."/>
            <person name="Martijn J."/>
            <person name="Lind A.E."/>
            <person name="van Eijk R."/>
            <person name="Schleper C."/>
            <person name="Guy L."/>
            <person name="Ettema T.J."/>
        </authorList>
    </citation>
    <scope>NUCLEOTIDE SEQUENCE</scope>
</reference>
<name>A0A0F9HSG8_9ZZZZ</name>
<protein>
    <submittedName>
        <fullName evidence="1">Uncharacterized protein</fullName>
    </submittedName>
</protein>
<evidence type="ECO:0000313" key="1">
    <source>
        <dbReference type="EMBL" id="KKL84625.1"/>
    </source>
</evidence>
<comment type="caution">
    <text evidence="1">The sequence shown here is derived from an EMBL/GenBank/DDBJ whole genome shotgun (WGS) entry which is preliminary data.</text>
</comment>
<organism evidence="1">
    <name type="scientific">marine sediment metagenome</name>
    <dbReference type="NCBI Taxonomy" id="412755"/>
    <lineage>
        <taxon>unclassified sequences</taxon>
        <taxon>metagenomes</taxon>
        <taxon>ecological metagenomes</taxon>
    </lineage>
</organism>
<dbReference type="EMBL" id="LAZR01021649">
    <property type="protein sequence ID" value="KKL84625.1"/>
    <property type="molecule type" value="Genomic_DNA"/>
</dbReference>
<gene>
    <name evidence="1" type="ORF">LCGC14_1962820</name>
</gene>
<proteinExistence type="predicted"/>
<accession>A0A0F9HSG8</accession>